<comment type="similarity">
    <text evidence="1 2">Belongs to the fructosamine kinase family.</text>
</comment>
<dbReference type="InterPro" id="IPR016477">
    <property type="entry name" value="Fructo-/Ketosamine-3-kinase"/>
</dbReference>
<proteinExistence type="inferred from homology"/>
<keyword evidence="4" id="KW-1185">Reference proteome</keyword>
<organism evidence="3 4">
    <name type="scientific">Rhodopirellula sallentina SM41</name>
    <dbReference type="NCBI Taxonomy" id="1263870"/>
    <lineage>
        <taxon>Bacteria</taxon>
        <taxon>Pseudomonadati</taxon>
        <taxon>Planctomycetota</taxon>
        <taxon>Planctomycetia</taxon>
        <taxon>Pirellulales</taxon>
        <taxon>Pirellulaceae</taxon>
        <taxon>Rhodopirellula</taxon>
    </lineage>
</organism>
<evidence type="ECO:0000256" key="2">
    <source>
        <dbReference type="PIRNR" id="PIRNR006221"/>
    </source>
</evidence>
<accession>M5ULR9</accession>
<dbReference type="RefSeq" id="WP_008676218.1">
    <property type="nucleotide sequence ID" value="NZ_ANOH01000117.1"/>
</dbReference>
<dbReference type="Gene3D" id="3.30.200.20">
    <property type="entry name" value="Phosphorylase Kinase, domain 1"/>
    <property type="match status" value="1"/>
</dbReference>
<dbReference type="InterPro" id="IPR011009">
    <property type="entry name" value="Kinase-like_dom_sf"/>
</dbReference>
<sequence>MCSENVLAELAPELAGWEFVERRSVGGGCISQAERVTIECSDAEPNRRTIFWKSNSADFLDNFRCEADGLRSLAKTDSLRTPRVLGVGEASGRSHLLLEAIERARGGVEYRRFGDALAEHHRSTEGSEIGWITDNYLGASPQRNQWDKGSGTWPDFVVQRRIEPQVRMAADRDLLDPRLKSYLKDIIRNMESLLSGRENRTSLLHGDLWSGNFWSDPSGAPVWIDPAVYRGCREAEFGMVELFGGCSRPFYEAYQSRWSMPDGWKRRVEVYVLYHLLNHLNLFGVSYQQSCRDRATSILRAS</sequence>
<reference evidence="3 4" key="1">
    <citation type="journal article" date="2013" name="Mar. Genomics">
        <title>Expression of sulfatases in Rhodopirellula baltica and the diversity of sulfatases in the genus Rhodopirellula.</title>
        <authorList>
            <person name="Wegner C.E."/>
            <person name="Richter-Heitmann T."/>
            <person name="Klindworth A."/>
            <person name="Klockow C."/>
            <person name="Richter M."/>
            <person name="Achstetter T."/>
            <person name="Glockner F.O."/>
            <person name="Harder J."/>
        </authorList>
    </citation>
    <scope>NUCLEOTIDE SEQUENCE [LARGE SCALE GENOMIC DNA]</scope>
    <source>
        <strain evidence="3 4">SM41</strain>
    </source>
</reference>
<dbReference type="PIRSF" id="PIRSF006221">
    <property type="entry name" value="Ketosamine-3-kinase"/>
    <property type="match status" value="1"/>
</dbReference>
<protein>
    <submittedName>
        <fullName evidence="3">Fructosamine/Ketosamine-3-kinase</fullName>
    </submittedName>
</protein>
<evidence type="ECO:0000313" key="4">
    <source>
        <dbReference type="Proteomes" id="UP000011885"/>
    </source>
</evidence>
<dbReference type="Gene3D" id="3.90.1200.10">
    <property type="match status" value="1"/>
</dbReference>
<comment type="caution">
    <text evidence="3">The sequence shown here is derived from an EMBL/GenBank/DDBJ whole genome shotgun (WGS) entry which is preliminary data.</text>
</comment>
<gene>
    <name evidence="3" type="ORF">RSSM_01649</name>
</gene>
<dbReference type="PATRIC" id="fig|1263870.3.peg.1766"/>
<evidence type="ECO:0000313" key="3">
    <source>
        <dbReference type="EMBL" id="EMI56968.1"/>
    </source>
</evidence>
<dbReference type="OrthoDB" id="5291879at2"/>
<name>M5ULR9_9BACT</name>
<dbReference type="PANTHER" id="PTHR12149:SF8">
    <property type="entry name" value="PROTEIN-RIBULOSAMINE 3-KINASE"/>
    <property type="match status" value="1"/>
</dbReference>
<keyword evidence="2 3" id="KW-0418">Kinase</keyword>
<dbReference type="AlphaFoldDB" id="M5ULR9"/>
<dbReference type="EMBL" id="ANOH01000117">
    <property type="protein sequence ID" value="EMI56968.1"/>
    <property type="molecule type" value="Genomic_DNA"/>
</dbReference>
<dbReference type="Proteomes" id="UP000011885">
    <property type="component" value="Unassembled WGS sequence"/>
</dbReference>
<evidence type="ECO:0000256" key="1">
    <source>
        <dbReference type="ARBA" id="ARBA00009460"/>
    </source>
</evidence>
<dbReference type="PANTHER" id="PTHR12149">
    <property type="entry name" value="FRUCTOSAMINE 3 KINASE-RELATED PROTEIN"/>
    <property type="match status" value="1"/>
</dbReference>
<dbReference type="Pfam" id="PF03881">
    <property type="entry name" value="Fructosamin_kin"/>
    <property type="match status" value="1"/>
</dbReference>
<dbReference type="GO" id="GO:0016301">
    <property type="term" value="F:kinase activity"/>
    <property type="evidence" value="ECO:0007669"/>
    <property type="project" value="UniProtKB-UniRule"/>
</dbReference>
<keyword evidence="2" id="KW-0808">Transferase</keyword>
<dbReference type="SUPFAM" id="SSF56112">
    <property type="entry name" value="Protein kinase-like (PK-like)"/>
    <property type="match status" value="1"/>
</dbReference>